<evidence type="ECO:0000313" key="3">
    <source>
        <dbReference type="Proteomes" id="UP001596395"/>
    </source>
</evidence>
<sequence>MQDSTQQDAPTQPERGADRNERALAADDHLDPVLPSLDDGVTLLDVDGRGVPVLQSLALDHLLTRDGPALWVDTAGCARTTTLARVAPTWRLLERVHVARGFTPYQHHAAVADVPDAATDLVARDDTAADAPALLVAPVVDGRYRDADDLPREHARQLLARTLARLRRYSDAYDAPVLLTRAGGRDATVADATDAAHDGSDAFADVVARTADHRLRCEQTAQGPRFVGDDTETLVYPQADGTLQTTLSYWRTVLHQRASAAGVQPASATPSANADTTRSSGPSAASTRFGDADNTLAASPHGHGAAHEHLLSPWQHGR</sequence>
<dbReference type="InterPro" id="IPR027417">
    <property type="entry name" value="P-loop_NTPase"/>
</dbReference>
<dbReference type="EMBL" id="JBHSXN010000003">
    <property type="protein sequence ID" value="MFC6954278.1"/>
    <property type="molecule type" value="Genomic_DNA"/>
</dbReference>
<feature type="region of interest" description="Disordered" evidence="1">
    <location>
        <begin position="1"/>
        <end position="31"/>
    </location>
</feature>
<dbReference type="Gene3D" id="3.40.50.300">
    <property type="entry name" value="P-loop containing nucleotide triphosphate hydrolases"/>
    <property type="match status" value="1"/>
</dbReference>
<keyword evidence="3" id="KW-1185">Reference proteome</keyword>
<feature type="compositionally biased region" description="Polar residues" evidence="1">
    <location>
        <begin position="1"/>
        <end position="10"/>
    </location>
</feature>
<evidence type="ECO:0000313" key="2">
    <source>
        <dbReference type="EMBL" id="MFC6954278.1"/>
    </source>
</evidence>
<dbReference type="AlphaFoldDB" id="A0ABD5VHF4"/>
<proteinExistence type="predicted"/>
<gene>
    <name evidence="2" type="ORF">ACFQGB_15555</name>
</gene>
<name>A0ABD5VHF4_9EURY</name>
<feature type="compositionally biased region" description="Polar residues" evidence="1">
    <location>
        <begin position="266"/>
        <end position="286"/>
    </location>
</feature>
<reference evidence="2 3" key="1">
    <citation type="journal article" date="2019" name="Int. J. Syst. Evol. Microbiol.">
        <title>The Global Catalogue of Microorganisms (GCM) 10K type strain sequencing project: providing services to taxonomists for standard genome sequencing and annotation.</title>
        <authorList>
            <consortium name="The Broad Institute Genomics Platform"/>
            <consortium name="The Broad Institute Genome Sequencing Center for Infectious Disease"/>
            <person name="Wu L."/>
            <person name="Ma J."/>
        </authorList>
    </citation>
    <scope>NUCLEOTIDE SEQUENCE [LARGE SCALE GENOMIC DNA]</scope>
    <source>
        <strain evidence="2 3">GX26</strain>
    </source>
</reference>
<comment type="caution">
    <text evidence="2">The sequence shown here is derived from an EMBL/GenBank/DDBJ whole genome shotgun (WGS) entry which is preliminary data.</text>
</comment>
<accession>A0ABD5VHF4</accession>
<feature type="compositionally biased region" description="Basic and acidic residues" evidence="1">
    <location>
        <begin position="15"/>
        <end position="31"/>
    </location>
</feature>
<evidence type="ECO:0008006" key="4">
    <source>
        <dbReference type="Google" id="ProtNLM"/>
    </source>
</evidence>
<protein>
    <recommendedName>
        <fullName evidence="4">Rad51 protein</fullName>
    </recommendedName>
</protein>
<evidence type="ECO:0000256" key="1">
    <source>
        <dbReference type="SAM" id="MobiDB-lite"/>
    </source>
</evidence>
<feature type="region of interest" description="Disordered" evidence="1">
    <location>
        <begin position="260"/>
        <end position="318"/>
    </location>
</feature>
<organism evidence="2 3">
    <name type="scientific">Halorubellus litoreus</name>
    <dbReference type="NCBI Taxonomy" id="755308"/>
    <lineage>
        <taxon>Archaea</taxon>
        <taxon>Methanobacteriati</taxon>
        <taxon>Methanobacteriota</taxon>
        <taxon>Stenosarchaea group</taxon>
        <taxon>Halobacteria</taxon>
        <taxon>Halobacteriales</taxon>
        <taxon>Halorubellaceae</taxon>
        <taxon>Halorubellus</taxon>
    </lineage>
</organism>
<dbReference type="Proteomes" id="UP001596395">
    <property type="component" value="Unassembled WGS sequence"/>
</dbReference>
<dbReference type="RefSeq" id="WP_336351232.1">
    <property type="nucleotide sequence ID" value="NZ_JAZAQL010000003.1"/>
</dbReference>